<comment type="caution">
    <text evidence="1">The sequence shown here is derived from an EMBL/GenBank/DDBJ whole genome shotgun (WGS) entry which is preliminary data.</text>
</comment>
<evidence type="ECO:0000313" key="1">
    <source>
        <dbReference type="EMBL" id="MPC46179.1"/>
    </source>
</evidence>
<accession>A0A5B7FLV6</accession>
<evidence type="ECO:0000313" key="2">
    <source>
        <dbReference type="Proteomes" id="UP000324222"/>
    </source>
</evidence>
<organism evidence="1 2">
    <name type="scientific">Portunus trituberculatus</name>
    <name type="common">Swimming crab</name>
    <name type="synonym">Neptunus trituberculatus</name>
    <dbReference type="NCBI Taxonomy" id="210409"/>
    <lineage>
        <taxon>Eukaryota</taxon>
        <taxon>Metazoa</taxon>
        <taxon>Ecdysozoa</taxon>
        <taxon>Arthropoda</taxon>
        <taxon>Crustacea</taxon>
        <taxon>Multicrustacea</taxon>
        <taxon>Malacostraca</taxon>
        <taxon>Eumalacostraca</taxon>
        <taxon>Eucarida</taxon>
        <taxon>Decapoda</taxon>
        <taxon>Pleocyemata</taxon>
        <taxon>Brachyura</taxon>
        <taxon>Eubrachyura</taxon>
        <taxon>Portunoidea</taxon>
        <taxon>Portunidae</taxon>
        <taxon>Portuninae</taxon>
        <taxon>Portunus</taxon>
    </lineage>
</organism>
<proteinExistence type="predicted"/>
<dbReference type="EMBL" id="VSRR010007082">
    <property type="protein sequence ID" value="MPC46179.1"/>
    <property type="molecule type" value="Genomic_DNA"/>
</dbReference>
<name>A0A5B7FLV6_PORTR</name>
<keyword evidence="2" id="KW-1185">Reference proteome</keyword>
<dbReference type="AlphaFoldDB" id="A0A5B7FLV6"/>
<reference evidence="1 2" key="1">
    <citation type="submission" date="2019-05" db="EMBL/GenBank/DDBJ databases">
        <title>Another draft genome of Portunus trituberculatus and its Hox gene families provides insights of decapod evolution.</title>
        <authorList>
            <person name="Jeong J.-H."/>
            <person name="Song I."/>
            <person name="Kim S."/>
            <person name="Choi T."/>
            <person name="Kim D."/>
            <person name="Ryu S."/>
            <person name="Kim W."/>
        </authorList>
    </citation>
    <scope>NUCLEOTIDE SEQUENCE [LARGE SCALE GENOMIC DNA]</scope>
    <source>
        <tissue evidence="1">Muscle</tissue>
    </source>
</reference>
<sequence>MLERCQMVTACVRSVGVLERGLRLGAATLWHATMREGFLRQWSLLGEFGHADDQPRCCSYSGGGTRANLVTLACIAVDGGGGGGGGGDDDDGGIGGASGRGMMAAIVMTGFDGENTHSSSVNSLAARKPE</sequence>
<dbReference type="Proteomes" id="UP000324222">
    <property type="component" value="Unassembled WGS sequence"/>
</dbReference>
<protein>
    <submittedName>
        <fullName evidence="1">Uncharacterized protein</fullName>
    </submittedName>
</protein>
<gene>
    <name evidence="1" type="ORF">E2C01_039888</name>
</gene>